<dbReference type="OrthoDB" id="851518at2759"/>
<dbReference type="Pfam" id="PF23598">
    <property type="entry name" value="LRR_14"/>
    <property type="match status" value="1"/>
</dbReference>
<evidence type="ECO:0000256" key="6">
    <source>
        <dbReference type="ARBA" id="ARBA00023180"/>
    </source>
</evidence>
<evidence type="ECO:0000259" key="9">
    <source>
        <dbReference type="Pfam" id="PF23598"/>
    </source>
</evidence>
<reference evidence="10" key="1">
    <citation type="submission" date="2022-02" db="EMBL/GenBank/DDBJ databases">
        <authorList>
            <person name="Henning P.M."/>
            <person name="McCubbin A.G."/>
            <person name="Shore J.S."/>
        </authorList>
    </citation>
    <scope>NUCLEOTIDE SEQUENCE</scope>
    <source>
        <strain evidence="10">F60SS</strain>
        <tissue evidence="10">Leaves</tissue>
    </source>
</reference>
<dbReference type="SUPFAM" id="SSF52058">
    <property type="entry name" value="L domain-like"/>
    <property type="match status" value="1"/>
</dbReference>
<feature type="signal peptide" evidence="7">
    <location>
        <begin position="1"/>
        <end position="24"/>
    </location>
</feature>
<accession>A0A9Q0FQX2</accession>
<organism evidence="10 11">
    <name type="scientific">Turnera subulata</name>
    <dbReference type="NCBI Taxonomy" id="218843"/>
    <lineage>
        <taxon>Eukaryota</taxon>
        <taxon>Viridiplantae</taxon>
        <taxon>Streptophyta</taxon>
        <taxon>Embryophyta</taxon>
        <taxon>Tracheophyta</taxon>
        <taxon>Spermatophyta</taxon>
        <taxon>Magnoliopsida</taxon>
        <taxon>eudicotyledons</taxon>
        <taxon>Gunneridae</taxon>
        <taxon>Pentapetalae</taxon>
        <taxon>rosids</taxon>
        <taxon>fabids</taxon>
        <taxon>Malpighiales</taxon>
        <taxon>Passifloraceae</taxon>
        <taxon>Turnera</taxon>
    </lineage>
</organism>
<dbReference type="PANTHER" id="PTHR48053">
    <property type="entry name" value="LEUCINE RICH REPEAT FAMILY PROTEIN, EXPRESSED"/>
    <property type="match status" value="1"/>
</dbReference>
<keyword evidence="3 7" id="KW-0732">Signal</keyword>
<feature type="domain" description="Disease resistance R13L4/SHOC-2-like LRR" evidence="9">
    <location>
        <begin position="80"/>
        <end position="211"/>
    </location>
</feature>
<proteinExistence type="predicted"/>
<dbReference type="Gene3D" id="3.80.10.10">
    <property type="entry name" value="Ribonuclease Inhibitor"/>
    <property type="match status" value="2"/>
</dbReference>
<dbReference type="InterPro" id="IPR055414">
    <property type="entry name" value="LRR_R13L4/SHOC2-like"/>
</dbReference>
<evidence type="ECO:0000256" key="5">
    <source>
        <dbReference type="ARBA" id="ARBA00023170"/>
    </source>
</evidence>
<dbReference type="FunFam" id="3.80.10.10:FF:000627">
    <property type="entry name" value="Probable leucine-rich repeat receptor-like protein kinase At2g33170"/>
    <property type="match status" value="1"/>
</dbReference>
<evidence type="ECO:0000256" key="7">
    <source>
        <dbReference type="SAM" id="SignalP"/>
    </source>
</evidence>
<evidence type="ECO:0000256" key="1">
    <source>
        <dbReference type="ARBA" id="ARBA00004479"/>
    </source>
</evidence>
<feature type="non-terminal residue" evidence="10">
    <location>
        <position position="1"/>
    </location>
</feature>
<dbReference type="InterPro" id="IPR032675">
    <property type="entry name" value="LRR_dom_sf"/>
</dbReference>
<dbReference type="Pfam" id="PF08263">
    <property type="entry name" value="LRRNT_2"/>
    <property type="match status" value="1"/>
</dbReference>
<dbReference type="SUPFAM" id="SSF56112">
    <property type="entry name" value="Protein kinase-like (PK-like)"/>
    <property type="match status" value="1"/>
</dbReference>
<evidence type="ECO:0000259" key="8">
    <source>
        <dbReference type="Pfam" id="PF08263"/>
    </source>
</evidence>
<sequence length="543" mass="58603">MLSSIFLSFFITSLLQGPFSSILAANIVSGNETDHLSLLAIKAQITGDPFGLMSSWNDSHHFCSWGGVTCGSLHRRVVTLNLSHCDLVGSLSPHVGNLSFLRALSLEHNYFQGSIPREIGRLYRLKYMNFSNNTFSGYIPANLSGCSSLVMLRLGFNKLTGRIPSQLGLLQKLERVQLHYNNLSGSIPDSLGNLSSVRSLSMSVNSLQGSIPDALGRLATLNFLGLGLNQLSGTVPASVYNLSSIIVFTLPFNQLTGTLPSDLGFTLPNMQVLNIGHNLFTGPLPVSISNASNLLEIDINKSNFTGKVAIDFGGLSNLWSLILSSSPLGQGKPDDLSFLSSLTKCRNLQVLDLSDSQFGGVLPDSVANLSTQLLQFNLRGNKLSGSIPSGIGNLINLIQLSMEQNNLNGSIPSALEYGMGSNVTTHGDMYSYGILLLEVFTGKRPTDDMFKDGLDLHNFVKAALPDQISEVVDPLFVTGGIGMEDETIMEHAKKDQLEESIIPILRIGIACSVESTGQRKDIKDVVKELQFINDSAFGPGMTR</sequence>
<dbReference type="Pfam" id="PF00560">
    <property type="entry name" value="LRR_1"/>
    <property type="match status" value="2"/>
</dbReference>
<comment type="caution">
    <text evidence="10">The sequence shown here is derived from an EMBL/GenBank/DDBJ whole genome shotgun (WGS) entry which is preliminary data.</text>
</comment>
<keyword evidence="2" id="KW-0433">Leucine-rich repeat</keyword>
<dbReference type="EMBL" id="JAKUCV010004537">
    <property type="protein sequence ID" value="KAJ4835040.1"/>
    <property type="molecule type" value="Genomic_DNA"/>
</dbReference>
<keyword evidence="6" id="KW-0325">Glycoprotein</keyword>
<dbReference type="InterPro" id="IPR013210">
    <property type="entry name" value="LRR_N_plant-typ"/>
</dbReference>
<dbReference type="InterPro" id="IPR001611">
    <property type="entry name" value="Leu-rich_rpt"/>
</dbReference>
<dbReference type="InterPro" id="IPR051716">
    <property type="entry name" value="Plant_RL_S/T_kinase"/>
</dbReference>
<keyword evidence="5" id="KW-0675">Receptor</keyword>
<dbReference type="PANTHER" id="PTHR48053:SF109">
    <property type="entry name" value="PROTEIN KINASE DOMAIN-CONTAINING PROTEIN"/>
    <property type="match status" value="1"/>
</dbReference>
<dbReference type="SUPFAM" id="SSF52047">
    <property type="entry name" value="RNI-like"/>
    <property type="match status" value="1"/>
</dbReference>
<evidence type="ECO:0000313" key="11">
    <source>
        <dbReference type="Proteomes" id="UP001141552"/>
    </source>
</evidence>
<dbReference type="AlphaFoldDB" id="A0A9Q0FQX2"/>
<evidence type="ECO:0000313" key="10">
    <source>
        <dbReference type="EMBL" id="KAJ4835040.1"/>
    </source>
</evidence>
<keyword evidence="4" id="KW-0677">Repeat</keyword>
<protein>
    <recommendedName>
        <fullName evidence="12">Leucine-rich repeat-containing N-terminal plant-type domain-containing protein</fullName>
    </recommendedName>
</protein>
<evidence type="ECO:0008006" key="12">
    <source>
        <dbReference type="Google" id="ProtNLM"/>
    </source>
</evidence>
<dbReference type="Gene3D" id="1.10.510.10">
    <property type="entry name" value="Transferase(Phosphotransferase) domain 1"/>
    <property type="match status" value="1"/>
</dbReference>
<dbReference type="InterPro" id="IPR011009">
    <property type="entry name" value="Kinase-like_dom_sf"/>
</dbReference>
<gene>
    <name evidence="10" type="ORF">Tsubulata_012833</name>
</gene>
<dbReference type="Proteomes" id="UP001141552">
    <property type="component" value="Unassembled WGS sequence"/>
</dbReference>
<comment type="subcellular location">
    <subcellularLocation>
        <location evidence="1">Membrane</location>
        <topology evidence="1">Single-pass type I membrane protein</topology>
    </subcellularLocation>
</comment>
<dbReference type="GO" id="GO:0016020">
    <property type="term" value="C:membrane"/>
    <property type="evidence" value="ECO:0007669"/>
    <property type="project" value="UniProtKB-SubCell"/>
</dbReference>
<name>A0A9Q0FQX2_9ROSI</name>
<feature type="domain" description="Leucine-rich repeat-containing N-terminal plant-type" evidence="8">
    <location>
        <begin position="32"/>
        <end position="70"/>
    </location>
</feature>
<reference evidence="10" key="2">
    <citation type="journal article" date="2023" name="Plants (Basel)">
        <title>Annotation of the Turnera subulata (Passifloraceae) Draft Genome Reveals the S-Locus Evolved after the Divergence of Turneroideae from Passifloroideae in a Stepwise Manner.</title>
        <authorList>
            <person name="Henning P.M."/>
            <person name="Roalson E.H."/>
            <person name="Mir W."/>
            <person name="McCubbin A.G."/>
            <person name="Shore J.S."/>
        </authorList>
    </citation>
    <scope>NUCLEOTIDE SEQUENCE</scope>
    <source>
        <strain evidence="10">F60SS</strain>
    </source>
</reference>
<keyword evidence="11" id="KW-1185">Reference proteome</keyword>
<evidence type="ECO:0000256" key="2">
    <source>
        <dbReference type="ARBA" id="ARBA00022614"/>
    </source>
</evidence>
<evidence type="ECO:0000256" key="3">
    <source>
        <dbReference type="ARBA" id="ARBA00022729"/>
    </source>
</evidence>
<evidence type="ECO:0000256" key="4">
    <source>
        <dbReference type="ARBA" id="ARBA00022737"/>
    </source>
</evidence>
<feature type="chain" id="PRO_5040411228" description="Leucine-rich repeat-containing N-terminal plant-type domain-containing protein" evidence="7">
    <location>
        <begin position="25"/>
        <end position="543"/>
    </location>
</feature>